<keyword evidence="6" id="KW-1185">Reference proteome</keyword>
<feature type="domain" description="Translation elongation factor EFTs/EF1B dimerisation" evidence="4">
    <location>
        <begin position="116"/>
        <end position="361"/>
    </location>
</feature>
<dbReference type="OMA" id="FAKWTVG"/>
<dbReference type="GO" id="GO:0003746">
    <property type="term" value="F:translation elongation factor activity"/>
    <property type="evidence" value="ECO:0007669"/>
    <property type="project" value="UniProtKB-UniRule"/>
</dbReference>
<protein>
    <recommendedName>
        <fullName evidence="3">Elongation factor Ts, mitochondrial</fullName>
        <shortName evidence="3">EF-Ts</shortName>
        <shortName evidence="3">EF-TsMt</shortName>
    </recommendedName>
</protein>
<evidence type="ECO:0000313" key="5">
    <source>
        <dbReference type="EMBL" id="KND04059.1"/>
    </source>
</evidence>
<dbReference type="GO" id="GO:0070125">
    <property type="term" value="P:mitochondrial translational elongation"/>
    <property type="evidence" value="ECO:0007669"/>
    <property type="project" value="TreeGrafter"/>
</dbReference>
<dbReference type="Gene3D" id="3.30.479.20">
    <property type="entry name" value="Elongation factor Ts, dimerisation domain"/>
    <property type="match status" value="2"/>
</dbReference>
<dbReference type="InParanoid" id="A0A0L0HT56"/>
<evidence type="ECO:0000259" key="4">
    <source>
        <dbReference type="Pfam" id="PF00889"/>
    </source>
</evidence>
<evidence type="ECO:0000256" key="1">
    <source>
        <dbReference type="ARBA" id="ARBA00022768"/>
    </source>
</evidence>
<evidence type="ECO:0000313" key="6">
    <source>
        <dbReference type="Proteomes" id="UP000053201"/>
    </source>
</evidence>
<dbReference type="eggNOG" id="KOG1071">
    <property type="taxonomic scope" value="Eukaryota"/>
</dbReference>
<accession>A0A0L0HT56</accession>
<evidence type="ECO:0000256" key="3">
    <source>
        <dbReference type="HAMAP-Rule" id="MF_03135"/>
    </source>
</evidence>
<dbReference type="PANTHER" id="PTHR11741:SF0">
    <property type="entry name" value="ELONGATION FACTOR TS, MITOCHONDRIAL"/>
    <property type="match status" value="1"/>
</dbReference>
<dbReference type="SUPFAM" id="SSF54713">
    <property type="entry name" value="Elongation factor Ts (EF-Ts), dimerisation domain"/>
    <property type="match status" value="2"/>
</dbReference>
<dbReference type="GO" id="GO:0005739">
    <property type="term" value="C:mitochondrion"/>
    <property type="evidence" value="ECO:0007669"/>
    <property type="project" value="UniProtKB-SubCell"/>
</dbReference>
<evidence type="ECO:0000256" key="2">
    <source>
        <dbReference type="ARBA" id="ARBA00022917"/>
    </source>
</evidence>
<dbReference type="RefSeq" id="XP_016612098.1">
    <property type="nucleotide sequence ID" value="XM_016749819.1"/>
</dbReference>
<dbReference type="STRING" id="645134.A0A0L0HT56"/>
<comment type="similarity">
    <text evidence="3">Belongs to the EF-Ts family.</text>
</comment>
<dbReference type="InterPro" id="IPR018101">
    <property type="entry name" value="Transl_elong_Ts_CS"/>
</dbReference>
<keyword evidence="3" id="KW-0496">Mitochondrion</keyword>
<dbReference type="Proteomes" id="UP000053201">
    <property type="component" value="Unassembled WGS sequence"/>
</dbReference>
<dbReference type="InterPro" id="IPR014039">
    <property type="entry name" value="Transl_elong_EFTs/EF1B_dimer"/>
</dbReference>
<dbReference type="InterPro" id="IPR001816">
    <property type="entry name" value="Transl_elong_EFTs/EF1B"/>
</dbReference>
<dbReference type="EMBL" id="KQ257451">
    <property type="protein sequence ID" value="KND04059.1"/>
    <property type="molecule type" value="Genomic_DNA"/>
</dbReference>
<dbReference type="Pfam" id="PF00889">
    <property type="entry name" value="EF_TS"/>
    <property type="match status" value="1"/>
</dbReference>
<comment type="function">
    <text evidence="3">Associates with the EF-Tu.GDP complex and induces the exchange of GDP to GTP. It remains bound to the aminoacyl-tRNA.EF-Tu.GTP complex up to the GTP hydrolysis stage on the ribosome.</text>
</comment>
<name>A0A0L0HT56_SPIPD</name>
<dbReference type="OrthoDB" id="277235at2759"/>
<dbReference type="Gene3D" id="1.10.8.10">
    <property type="entry name" value="DNA helicase RuvA subunit, C-terminal domain"/>
    <property type="match status" value="1"/>
</dbReference>
<reference evidence="5 6" key="1">
    <citation type="submission" date="2009-08" db="EMBL/GenBank/DDBJ databases">
        <title>The Genome Sequence of Spizellomyces punctatus strain DAOM BR117.</title>
        <authorList>
            <consortium name="The Broad Institute Genome Sequencing Platform"/>
            <person name="Russ C."/>
            <person name="Cuomo C."/>
            <person name="Shea T."/>
            <person name="Young S.K."/>
            <person name="Zeng Q."/>
            <person name="Koehrsen M."/>
            <person name="Haas B."/>
            <person name="Borodovsky M."/>
            <person name="Guigo R."/>
            <person name="Alvarado L."/>
            <person name="Berlin A."/>
            <person name="Bochicchio J."/>
            <person name="Borenstein D."/>
            <person name="Chapman S."/>
            <person name="Chen Z."/>
            <person name="Engels R."/>
            <person name="Freedman E."/>
            <person name="Gellesch M."/>
            <person name="Goldberg J."/>
            <person name="Griggs A."/>
            <person name="Gujja S."/>
            <person name="Heiman D."/>
            <person name="Hepburn T."/>
            <person name="Howarth C."/>
            <person name="Jen D."/>
            <person name="Larson L."/>
            <person name="Lewis B."/>
            <person name="Mehta T."/>
            <person name="Park D."/>
            <person name="Pearson M."/>
            <person name="Roberts A."/>
            <person name="Saif S."/>
            <person name="Shenoy N."/>
            <person name="Sisk P."/>
            <person name="Stolte C."/>
            <person name="Sykes S."/>
            <person name="Thomson T."/>
            <person name="Walk T."/>
            <person name="White J."/>
            <person name="Yandava C."/>
            <person name="Burger G."/>
            <person name="Gray M.W."/>
            <person name="Holland P.W.H."/>
            <person name="King N."/>
            <person name="Lang F.B.F."/>
            <person name="Roger A.J."/>
            <person name="Ruiz-Trillo I."/>
            <person name="Lander E."/>
            <person name="Nusbaum C."/>
        </authorList>
    </citation>
    <scope>NUCLEOTIDE SEQUENCE [LARGE SCALE GENOMIC DNA]</scope>
    <source>
        <strain evidence="5 6">DAOM BR117</strain>
    </source>
</reference>
<dbReference type="FunCoup" id="A0A0L0HT56">
    <property type="interactions" value="292"/>
</dbReference>
<organism evidence="5 6">
    <name type="scientific">Spizellomyces punctatus (strain DAOM BR117)</name>
    <dbReference type="NCBI Taxonomy" id="645134"/>
    <lineage>
        <taxon>Eukaryota</taxon>
        <taxon>Fungi</taxon>
        <taxon>Fungi incertae sedis</taxon>
        <taxon>Chytridiomycota</taxon>
        <taxon>Chytridiomycota incertae sedis</taxon>
        <taxon>Chytridiomycetes</taxon>
        <taxon>Spizellomycetales</taxon>
        <taxon>Spizellomycetaceae</taxon>
        <taxon>Spizellomyces</taxon>
    </lineage>
</organism>
<dbReference type="GeneID" id="27685161"/>
<dbReference type="AlphaFoldDB" id="A0A0L0HT56"/>
<dbReference type="VEuPathDB" id="FungiDB:SPPG_01503"/>
<gene>
    <name evidence="3" type="primary">TSF1</name>
    <name evidence="5" type="ORF">SPPG_01503</name>
</gene>
<keyword evidence="1 3" id="KW-0251">Elongation factor</keyword>
<comment type="subcellular location">
    <subcellularLocation>
        <location evidence="3">Mitochondrion</location>
    </subcellularLocation>
</comment>
<keyword evidence="2 3" id="KW-0648">Protein biosynthesis</keyword>
<dbReference type="InterPro" id="IPR036402">
    <property type="entry name" value="EF-Ts_dimer_sf"/>
</dbReference>
<proteinExistence type="inferred from homology"/>
<dbReference type="HAMAP" id="MF_00050">
    <property type="entry name" value="EF_Ts"/>
    <property type="match status" value="1"/>
</dbReference>
<dbReference type="PROSITE" id="PS01127">
    <property type="entry name" value="EF_TS_2"/>
    <property type="match status" value="1"/>
</dbReference>
<dbReference type="PANTHER" id="PTHR11741">
    <property type="entry name" value="ELONGATION FACTOR TS"/>
    <property type="match status" value="1"/>
</dbReference>
<sequence>MVFAALTRSWCQAQASSASCRFIPLSSTHLRRTFSLTIPPHASSTVALVARLRKETQCSITKAREAIAATGSSSYEEALKWLNNDLAQSGAKKAAKVGSRVAAEGLVGVISTDSRAALVEVNAETDFVARSKDFSELVQRIGATALVVGEDVVAAAGTPSSSIVEIPLDGLLACPALPPASATSPAVDFDGKTVQESIVETIGKLGENIKIRRAAVTVASPNASGATFVGGYVHSGGDGSIPAGLGRIGALAMLEATPASSLTSTSSTSLSRLARQLAQHIVGFDPAVVSESGLERAVQKEKSARLDGESEQEHLDRVVLLRQQFIFGNGTVKEVLKQAEQQIGPDASIVIKEFVRWECGEGIDKKEDNFAEEVMKQAGMA</sequence>